<comment type="subcellular location">
    <subcellularLocation>
        <location evidence="1">Cell membrane</location>
        <topology evidence="1">Multi-pass membrane protein</topology>
    </subcellularLocation>
</comment>
<dbReference type="AlphaFoldDB" id="A0A1J5IYN5"/>
<evidence type="ECO:0000256" key="2">
    <source>
        <dbReference type="ARBA" id="ARBA00022475"/>
    </source>
</evidence>
<evidence type="ECO:0000259" key="9">
    <source>
        <dbReference type="Pfam" id="PF13231"/>
    </source>
</evidence>
<dbReference type="STRING" id="1817892.AUK40_05110"/>
<proteinExistence type="predicted"/>
<evidence type="ECO:0000256" key="6">
    <source>
        <dbReference type="ARBA" id="ARBA00022989"/>
    </source>
</evidence>
<dbReference type="GO" id="GO:0016763">
    <property type="term" value="F:pentosyltransferase activity"/>
    <property type="evidence" value="ECO:0007669"/>
    <property type="project" value="TreeGrafter"/>
</dbReference>
<dbReference type="GO" id="GO:0009103">
    <property type="term" value="P:lipopolysaccharide biosynthetic process"/>
    <property type="evidence" value="ECO:0007669"/>
    <property type="project" value="UniProtKB-ARBA"/>
</dbReference>
<feature type="transmembrane region" description="Helical" evidence="8">
    <location>
        <begin position="110"/>
        <end position="131"/>
    </location>
</feature>
<evidence type="ECO:0000256" key="8">
    <source>
        <dbReference type="SAM" id="Phobius"/>
    </source>
</evidence>
<feature type="transmembrane region" description="Helical" evidence="8">
    <location>
        <begin position="227"/>
        <end position="246"/>
    </location>
</feature>
<keyword evidence="5 8" id="KW-0812">Transmembrane</keyword>
<name>A0A1J5IYN5_9BACT</name>
<keyword evidence="7 8" id="KW-0472">Membrane</keyword>
<comment type="caution">
    <text evidence="10">The sequence shown here is derived from an EMBL/GenBank/DDBJ whole genome shotgun (WGS) entry which is preliminary data.</text>
</comment>
<evidence type="ECO:0000256" key="5">
    <source>
        <dbReference type="ARBA" id="ARBA00022692"/>
    </source>
</evidence>
<evidence type="ECO:0000313" key="10">
    <source>
        <dbReference type="EMBL" id="OIP96344.1"/>
    </source>
</evidence>
<evidence type="ECO:0000256" key="1">
    <source>
        <dbReference type="ARBA" id="ARBA00004651"/>
    </source>
</evidence>
<protein>
    <recommendedName>
        <fullName evidence="9">Glycosyltransferase RgtA/B/C/D-like domain-containing protein</fullName>
    </recommendedName>
</protein>
<feature type="transmembrane region" description="Helical" evidence="8">
    <location>
        <begin position="174"/>
        <end position="206"/>
    </location>
</feature>
<keyword evidence="4" id="KW-0808">Transferase</keyword>
<accession>A0A1J5IYN5</accession>
<gene>
    <name evidence="10" type="ORF">AUK40_05110</name>
</gene>
<feature type="transmembrane region" description="Helical" evidence="8">
    <location>
        <begin position="338"/>
        <end position="354"/>
    </location>
</feature>
<dbReference type="EMBL" id="MNZT01000088">
    <property type="protein sequence ID" value="OIP96344.1"/>
    <property type="molecule type" value="Genomic_DNA"/>
</dbReference>
<dbReference type="InterPro" id="IPR050297">
    <property type="entry name" value="LipidA_mod_glycosyltrf_83"/>
</dbReference>
<feature type="transmembrane region" description="Helical" evidence="8">
    <location>
        <begin position="366"/>
        <end position="384"/>
    </location>
</feature>
<evidence type="ECO:0000256" key="3">
    <source>
        <dbReference type="ARBA" id="ARBA00022676"/>
    </source>
</evidence>
<keyword evidence="6 8" id="KW-1133">Transmembrane helix</keyword>
<feature type="transmembrane region" description="Helical" evidence="8">
    <location>
        <begin position="315"/>
        <end position="332"/>
    </location>
</feature>
<feature type="transmembrane region" description="Helical" evidence="8">
    <location>
        <begin position="290"/>
        <end position="308"/>
    </location>
</feature>
<dbReference type="InterPro" id="IPR038731">
    <property type="entry name" value="RgtA/B/C-like"/>
</dbReference>
<keyword evidence="3" id="KW-0328">Glycosyltransferase</keyword>
<evidence type="ECO:0000313" key="11">
    <source>
        <dbReference type="Proteomes" id="UP000183245"/>
    </source>
</evidence>
<organism evidence="10 11">
    <name type="scientific">Candidatus Wirthbacteria bacterium CG2_30_54_11</name>
    <dbReference type="NCBI Taxonomy" id="1817892"/>
    <lineage>
        <taxon>Bacteria</taxon>
        <taxon>Candidatus Wirthbacteria</taxon>
    </lineage>
</organism>
<reference evidence="10" key="1">
    <citation type="journal article" date="2016" name="Environ. Microbiol.">
        <title>Genomic resolution of a cold subsurface aquifer community provides metabolic insights for novel microbes adapted to high CO concentrations.</title>
        <authorList>
            <person name="Probst A.J."/>
            <person name="Castelle C.J."/>
            <person name="Singh A."/>
            <person name="Brown C.T."/>
            <person name="Anantharaman K."/>
            <person name="Sharon I."/>
            <person name="Hug L.A."/>
            <person name="Burstein D."/>
            <person name="Emerson J.B."/>
            <person name="Thomas B.C."/>
            <person name="Banfield J.F."/>
        </authorList>
    </citation>
    <scope>NUCLEOTIDE SEQUENCE [LARGE SCALE GENOMIC DNA]</scope>
    <source>
        <strain evidence="10">CG2_30_54_11</strain>
    </source>
</reference>
<feature type="domain" description="Glycosyltransferase RgtA/B/C/D-like" evidence="9">
    <location>
        <begin position="66"/>
        <end position="214"/>
    </location>
</feature>
<dbReference type="PANTHER" id="PTHR33908:SF11">
    <property type="entry name" value="MEMBRANE PROTEIN"/>
    <property type="match status" value="1"/>
</dbReference>
<dbReference type="Proteomes" id="UP000183245">
    <property type="component" value="Unassembled WGS sequence"/>
</dbReference>
<dbReference type="Pfam" id="PF13231">
    <property type="entry name" value="PMT_2"/>
    <property type="match status" value="1"/>
</dbReference>
<dbReference type="PANTHER" id="PTHR33908">
    <property type="entry name" value="MANNOSYLTRANSFERASE YKCB-RELATED"/>
    <property type="match status" value="1"/>
</dbReference>
<feature type="transmembrane region" description="Helical" evidence="8">
    <location>
        <begin position="86"/>
        <end position="104"/>
    </location>
</feature>
<keyword evidence="2" id="KW-1003">Cell membrane</keyword>
<evidence type="ECO:0000256" key="4">
    <source>
        <dbReference type="ARBA" id="ARBA00022679"/>
    </source>
</evidence>
<sequence length="385" mass="43380">MWWKRYGSYFFGAILLVLAAFFCFHNLGHLPLAQWDERTNVRVVRAPLGYGHPLDLMLGGKPFFEKTPLWYYSTEATVLLLGDGNWQLRLVSALAGFLLILGVAHAGWRLWGAGAGLLAGAMLLATPHLWVRNVTGYFSTHTLRSADVDPLFLLFLLLSWAATVKFVRQGNNHWLSLAAFAAGLAVMTKGPIGLLSLIVFGVWGVMTRRDAMSPFAQVTEDKNRVPTLLMPATAAFLLTVLPWYLWMYVRYGWTFIDQHFGYHLLQRIGVTLENHSEHWWFYLKLLSDPQVFPCALWLVLALGAALSSKKWKQDYVTFSLTTLVISLIVLMTLAQTRIAWYILPVYPFAALLTAGRVVRQKPLVQADYWGTIVIGMVVSFIQIAG</sequence>
<dbReference type="GO" id="GO:0005886">
    <property type="term" value="C:plasma membrane"/>
    <property type="evidence" value="ECO:0007669"/>
    <property type="project" value="UniProtKB-SubCell"/>
</dbReference>
<evidence type="ECO:0000256" key="7">
    <source>
        <dbReference type="ARBA" id="ARBA00023136"/>
    </source>
</evidence>
<feature type="transmembrane region" description="Helical" evidence="8">
    <location>
        <begin position="6"/>
        <end position="24"/>
    </location>
</feature>